<organism evidence="1 2">
    <name type="scientific">Blastomyces percursus</name>
    <dbReference type="NCBI Taxonomy" id="1658174"/>
    <lineage>
        <taxon>Eukaryota</taxon>
        <taxon>Fungi</taxon>
        <taxon>Dikarya</taxon>
        <taxon>Ascomycota</taxon>
        <taxon>Pezizomycotina</taxon>
        <taxon>Eurotiomycetes</taxon>
        <taxon>Eurotiomycetidae</taxon>
        <taxon>Onygenales</taxon>
        <taxon>Ajellomycetaceae</taxon>
        <taxon>Blastomyces</taxon>
    </lineage>
</organism>
<sequence>MLRSDRIAAVLTLVFIARQKISLQPVVGLAFQAMSIIASSIAKPCQAQRPSKDPQVSTVQANRVAGSGNAAFIIIVTAHSSAGDCCNLSICLVKWLADFLLLQILQIFWVSSHPRVQSPPALASALLQFGANFPISRCSVAFVLFGIIFQHGRWPMDRSPVTHIHLKGQMTGLQQRGEICPRVASTPPATLFEIHYSLSSGVPQRSQDETPLLVVVPKATREFCPIPSPESGRHPAKFEPTAGQFPKNPPTAPSWIGALLLSLPLPSASKPCRIRCPGYLSFVETDEDIVT</sequence>
<dbReference type="EMBL" id="LGTZ01000350">
    <property type="protein sequence ID" value="OJD25581.1"/>
    <property type="molecule type" value="Genomic_DNA"/>
</dbReference>
<proteinExistence type="predicted"/>
<dbReference type="Proteomes" id="UP000242791">
    <property type="component" value="Unassembled WGS sequence"/>
</dbReference>
<reference evidence="1 2" key="1">
    <citation type="submission" date="2015-08" db="EMBL/GenBank/DDBJ databases">
        <title>Emmonsia species relationships and genome sequence.</title>
        <authorList>
            <person name="Cuomo C.A."/>
            <person name="Schwartz I.S."/>
            <person name="Kenyon C."/>
            <person name="De Hoog G.S."/>
            <person name="Govender N.P."/>
            <person name="Botha A."/>
            <person name="Moreno L."/>
            <person name="De Vries M."/>
            <person name="Munoz J.F."/>
            <person name="Stielow J.B."/>
        </authorList>
    </citation>
    <scope>NUCLEOTIDE SEQUENCE [LARGE SCALE GENOMIC DNA]</scope>
    <source>
        <strain evidence="1 2">EI222</strain>
    </source>
</reference>
<dbReference type="AlphaFoldDB" id="A0A1J9RD35"/>
<comment type="caution">
    <text evidence="1">The sequence shown here is derived from an EMBL/GenBank/DDBJ whole genome shotgun (WGS) entry which is preliminary data.</text>
</comment>
<gene>
    <name evidence="1" type="ORF">ACJ73_03049</name>
</gene>
<dbReference type="VEuPathDB" id="FungiDB:ACJ73_03049"/>
<keyword evidence="2" id="KW-1185">Reference proteome</keyword>
<name>A0A1J9RD35_9EURO</name>
<protein>
    <submittedName>
        <fullName evidence="1">Uncharacterized protein</fullName>
    </submittedName>
</protein>
<evidence type="ECO:0000313" key="2">
    <source>
        <dbReference type="Proteomes" id="UP000242791"/>
    </source>
</evidence>
<accession>A0A1J9RD35</accession>
<evidence type="ECO:0000313" key="1">
    <source>
        <dbReference type="EMBL" id="OJD25581.1"/>
    </source>
</evidence>